<dbReference type="Proteomes" id="UP001227230">
    <property type="component" value="Chromosome 14"/>
</dbReference>
<reference evidence="2 3" key="1">
    <citation type="journal article" date="2023" name="Hortic Res">
        <title>The complete reference genome for grapevine (Vitis vinifera L.) genetics and breeding.</title>
        <authorList>
            <person name="Shi X."/>
            <person name="Cao S."/>
            <person name="Wang X."/>
            <person name="Huang S."/>
            <person name="Wang Y."/>
            <person name="Liu Z."/>
            <person name="Liu W."/>
            <person name="Leng X."/>
            <person name="Peng Y."/>
            <person name="Wang N."/>
            <person name="Wang Y."/>
            <person name="Ma Z."/>
            <person name="Xu X."/>
            <person name="Zhang F."/>
            <person name="Xue H."/>
            <person name="Zhong H."/>
            <person name="Wang Y."/>
            <person name="Zhang K."/>
            <person name="Velt A."/>
            <person name="Avia K."/>
            <person name="Holtgrawe D."/>
            <person name="Grimplet J."/>
            <person name="Matus J.T."/>
            <person name="Ware D."/>
            <person name="Wu X."/>
            <person name="Wang H."/>
            <person name="Liu C."/>
            <person name="Fang Y."/>
            <person name="Rustenholz C."/>
            <person name="Cheng Z."/>
            <person name="Xiao H."/>
            <person name="Zhou Y."/>
        </authorList>
    </citation>
    <scope>NUCLEOTIDE SEQUENCE [LARGE SCALE GENOMIC DNA]</scope>
    <source>
        <strain evidence="3">cv. Pinot noir / PN40024</strain>
        <tissue evidence="2">Leaf</tissue>
    </source>
</reference>
<sequence>MGVGMKRGSALTLFVVMMLLHTKTCRAATSPLRKSNTTTIINGCSGNLQKCLIGDVDSEELLLDLETSSSLVLLNVGKFLALNTNEPKKPAVPCGNIELASPKKIKSENSSIVVFTLVDADADVDAGRYASLSLCF</sequence>
<evidence type="ECO:0000313" key="2">
    <source>
        <dbReference type="EMBL" id="WKA03988.1"/>
    </source>
</evidence>
<name>A0ABY9DAC9_VITVI</name>
<feature type="signal peptide" evidence="1">
    <location>
        <begin position="1"/>
        <end position="27"/>
    </location>
</feature>
<protein>
    <submittedName>
        <fullName evidence="2">Uncharacterized protein</fullName>
    </submittedName>
</protein>
<dbReference type="EMBL" id="CP126661">
    <property type="protein sequence ID" value="WKA03988.1"/>
    <property type="molecule type" value="Genomic_DNA"/>
</dbReference>
<organism evidence="2 3">
    <name type="scientific">Vitis vinifera</name>
    <name type="common">Grape</name>
    <dbReference type="NCBI Taxonomy" id="29760"/>
    <lineage>
        <taxon>Eukaryota</taxon>
        <taxon>Viridiplantae</taxon>
        <taxon>Streptophyta</taxon>
        <taxon>Embryophyta</taxon>
        <taxon>Tracheophyta</taxon>
        <taxon>Spermatophyta</taxon>
        <taxon>Magnoliopsida</taxon>
        <taxon>eudicotyledons</taxon>
        <taxon>Gunneridae</taxon>
        <taxon>Pentapetalae</taxon>
        <taxon>rosids</taxon>
        <taxon>Vitales</taxon>
        <taxon>Vitaceae</taxon>
        <taxon>Viteae</taxon>
        <taxon>Vitis</taxon>
    </lineage>
</organism>
<evidence type="ECO:0000313" key="3">
    <source>
        <dbReference type="Proteomes" id="UP001227230"/>
    </source>
</evidence>
<keyword evidence="1" id="KW-0732">Signal</keyword>
<accession>A0ABY9DAC9</accession>
<feature type="chain" id="PRO_5047038204" evidence="1">
    <location>
        <begin position="28"/>
        <end position="136"/>
    </location>
</feature>
<keyword evidence="3" id="KW-1185">Reference proteome</keyword>
<proteinExistence type="predicted"/>
<gene>
    <name evidence="2" type="ORF">VitviT2T_022058</name>
</gene>
<evidence type="ECO:0000256" key="1">
    <source>
        <dbReference type="SAM" id="SignalP"/>
    </source>
</evidence>